<dbReference type="Proteomes" id="UP001497535">
    <property type="component" value="Unassembled WGS sequence"/>
</dbReference>
<gene>
    <name evidence="1" type="ORF">MENTE1834_LOCUS43093</name>
</gene>
<comment type="caution">
    <text evidence="1">The sequence shown here is derived from an EMBL/GenBank/DDBJ whole genome shotgun (WGS) entry which is preliminary data.</text>
</comment>
<dbReference type="EMBL" id="CAVMJV010000118">
    <property type="protein sequence ID" value="CAK5104849.1"/>
    <property type="molecule type" value="Genomic_DNA"/>
</dbReference>
<organism evidence="1 2">
    <name type="scientific">Meloidogyne enterolobii</name>
    <name type="common">Root-knot nematode worm</name>
    <name type="synonym">Meloidogyne mayaguensis</name>
    <dbReference type="NCBI Taxonomy" id="390850"/>
    <lineage>
        <taxon>Eukaryota</taxon>
        <taxon>Metazoa</taxon>
        <taxon>Ecdysozoa</taxon>
        <taxon>Nematoda</taxon>
        <taxon>Chromadorea</taxon>
        <taxon>Rhabditida</taxon>
        <taxon>Tylenchina</taxon>
        <taxon>Tylenchomorpha</taxon>
        <taxon>Tylenchoidea</taxon>
        <taxon>Meloidogynidae</taxon>
        <taxon>Meloidogyninae</taxon>
        <taxon>Meloidogyne</taxon>
    </lineage>
</organism>
<accession>A0ACB1AUS5</accession>
<proteinExistence type="predicted"/>
<sequence length="50" mass="5595">MRSAFQLAPTILAYFVAGVLTAFSQTFYSLIFEADDFTCEIIVSLLLNNE</sequence>
<reference evidence="1" key="1">
    <citation type="submission" date="2023-11" db="EMBL/GenBank/DDBJ databases">
        <authorList>
            <person name="Poullet M."/>
        </authorList>
    </citation>
    <scope>NUCLEOTIDE SEQUENCE</scope>
    <source>
        <strain evidence="1">E1834</strain>
    </source>
</reference>
<evidence type="ECO:0000313" key="1">
    <source>
        <dbReference type="EMBL" id="CAK5104849.1"/>
    </source>
</evidence>
<protein>
    <submittedName>
        <fullName evidence="1">Uncharacterized protein</fullName>
    </submittedName>
</protein>
<evidence type="ECO:0000313" key="2">
    <source>
        <dbReference type="Proteomes" id="UP001497535"/>
    </source>
</evidence>
<name>A0ACB1AUS5_MELEN</name>
<keyword evidence="2" id="KW-1185">Reference proteome</keyword>